<dbReference type="EMBL" id="OMOD01000194">
    <property type="protein sequence ID" value="SPF49853.1"/>
    <property type="molecule type" value="Genomic_DNA"/>
</dbReference>
<dbReference type="AlphaFoldDB" id="A0A2U3LD68"/>
<protein>
    <submittedName>
        <fullName evidence="1">Uncharacterized protein</fullName>
    </submittedName>
</protein>
<dbReference type="Proteomes" id="UP000238701">
    <property type="component" value="Unassembled WGS sequence"/>
</dbReference>
<evidence type="ECO:0000313" key="2">
    <source>
        <dbReference type="Proteomes" id="UP000238701"/>
    </source>
</evidence>
<name>A0A2U3LD68_9BACT</name>
<proteinExistence type="predicted"/>
<sequence>MNWDQMKKNVHARVQLKPAPHRLDDYGRKLPPLADDWIVEEVSADGVRIKNLRTDRTTTLGKDHIYDYVSNPDQSHRGVKHGFLTLKVQIFLKPKGLSIIPTARPGEPVEPPAVEIREQWVSEDYPSRSGLKARLEAAGYSVTWAWDTKLGDLALKGWEIVIEPDAQGVLTKFRFDEVGPHQTLVKRKG</sequence>
<organism evidence="1 2">
    <name type="scientific">Candidatus Sulfotelmatobacter kueseliae</name>
    <dbReference type="NCBI Taxonomy" id="2042962"/>
    <lineage>
        <taxon>Bacteria</taxon>
        <taxon>Pseudomonadati</taxon>
        <taxon>Acidobacteriota</taxon>
        <taxon>Terriglobia</taxon>
        <taxon>Terriglobales</taxon>
        <taxon>Candidatus Korobacteraceae</taxon>
        <taxon>Candidatus Sulfotelmatobacter</taxon>
    </lineage>
</organism>
<evidence type="ECO:0000313" key="1">
    <source>
        <dbReference type="EMBL" id="SPF49853.1"/>
    </source>
</evidence>
<accession>A0A2U3LD68</accession>
<reference evidence="2" key="1">
    <citation type="submission" date="2018-02" db="EMBL/GenBank/DDBJ databases">
        <authorList>
            <person name="Hausmann B."/>
        </authorList>
    </citation>
    <scope>NUCLEOTIDE SEQUENCE [LARGE SCALE GENOMIC DNA]</scope>
    <source>
        <strain evidence="2">Peat soil MAG SbA1</strain>
    </source>
</reference>
<gene>
    <name evidence="1" type="ORF">SBA1_950002</name>
</gene>